<reference evidence="1" key="1">
    <citation type="submission" date="2021-05" db="EMBL/GenBank/DDBJ databases">
        <title>The genome of the haptophyte Pavlova lutheri (Diacronema luteri, Pavlovales) - a model for lipid biosynthesis in eukaryotic algae.</title>
        <authorList>
            <person name="Hulatt C.J."/>
            <person name="Posewitz M.C."/>
        </authorList>
    </citation>
    <scope>NUCLEOTIDE SEQUENCE</scope>
    <source>
        <strain evidence="1">NIVA-4/92</strain>
    </source>
</reference>
<accession>A0A8J5X6U3</accession>
<proteinExistence type="predicted"/>
<dbReference type="OrthoDB" id="2730619at2759"/>
<name>A0A8J5X6U3_DIALT</name>
<keyword evidence="2" id="KW-1185">Reference proteome</keyword>
<organism evidence="1 2">
    <name type="scientific">Diacronema lutheri</name>
    <name type="common">Unicellular marine alga</name>
    <name type="synonym">Monochrysis lutheri</name>
    <dbReference type="NCBI Taxonomy" id="2081491"/>
    <lineage>
        <taxon>Eukaryota</taxon>
        <taxon>Haptista</taxon>
        <taxon>Haptophyta</taxon>
        <taxon>Pavlovophyceae</taxon>
        <taxon>Pavlovales</taxon>
        <taxon>Pavlovaceae</taxon>
        <taxon>Diacronema</taxon>
    </lineage>
</organism>
<dbReference type="PANTHER" id="PTHR46873:SF1">
    <property type="entry name" value="EXPRESSED PROTEIN"/>
    <property type="match status" value="1"/>
</dbReference>
<dbReference type="AlphaFoldDB" id="A0A8J5X6U3"/>
<dbReference type="Pfam" id="PF18951">
    <property type="entry name" value="DUF5695"/>
    <property type="match status" value="1"/>
</dbReference>
<dbReference type="EMBL" id="JAGTXO010000072">
    <property type="protein sequence ID" value="KAG8457365.1"/>
    <property type="molecule type" value="Genomic_DNA"/>
</dbReference>
<gene>
    <name evidence="1" type="ORF">KFE25_005046</name>
</gene>
<evidence type="ECO:0000313" key="1">
    <source>
        <dbReference type="EMBL" id="KAG8457365.1"/>
    </source>
</evidence>
<comment type="caution">
    <text evidence="1">The sequence shown here is derived from an EMBL/GenBank/DDBJ whole genome shotgun (WGS) entry which is preliminary data.</text>
</comment>
<sequence>MAYRLRALSSLTAPDHVTLVRLDPTAVRRLRPERLAGGDGVPAAAGAGASAGGACADVRLPFDALRAQPMREGGEDDLVAAAASRAGGQCHAAAHVELEGSVVQWGSAHMAESAAACCAACAARADAQPGGARPCNVWVWCARAGACGAQAEGECWLKHAPANATIVRKAVGAHVGWVSGSLFAPLARVRAPPAGPLVDGPLAHGLQLVRAGGFDIGVRRESGSVELLAPLSARNFSFVLPLRDEALRLGRRTDPPFDRRERQYAHLGDVNVRVCDAARPPPAGADGGAAAAADGIELRDGACARSRLFSTGVRRGQPNATSEPAQMPAALHLAPPARGVRRLLSRDLSGLLPVDCPLRLAFWVDAVPLVGAGDAGAHDDAALASGEEVQLWWELRLKGPGEAGAPSDAAAEAGVLVGSLGLPLPFNQYFAFRSLEAVAHSCAFAEAHVGMHAGYVQVTRARGQGPVLLVLPARAHGSVGAPSARFEAWRPLRELDRLEPNYMYENSHELLLHSAAYAHAEWRAAEPWNAPTAAIVRRAHPLVRGLRLRLVPTVDAVEAALHAAGVPVAVVLPAPTITTEMLGATLWMRAPPGLALARGAERTHPRGCVALGAAPERVRSDAARAGWSAYVLRAEQAVGRCRLELTFAPPSAAGGAVVQSVSLYVAKPAAALVQSLARVANTVGWVGGEVADPWHRFPAYFGTDMSSRSALLQQSKVFMSGLSDEAGLAMPLAMAAKQLGLADALDVRRLEAMVHETLLAPPNASARVRARFLQSADDWGVRRSQLFWSDEVDADPAVAAAAPELYAACHRCWPKCWWLICWSEPEAAKTWRAFNYPHVAAIYWALYRVGSRRQPALVRAAPADWYLEAAARTALGMYAHGGRTHGLAQWGLMGGVTFVLILRDLQAALAHAAAAGDARAHARWASLEARVRGAMGARVAKWRSLPFPFGSEFPWDSTGYEEVHAWLRAFGRTAEAAETAQAILAFVGVQPHWGYAGNARRYWDFGINGKRGDLGNERELHHYAAPLNALPLVAEYEAAPHRPLLLRIGAAATLGSLTLIEPESGFVSMAWHGDPAVLARDAYSADFGVGFLGAALLSRATIAWHEPFGWVCALCDFARADGSAAPREALPTLDAPAPTAREPLPRVDALPRDAYRRRLFLAPLGLLLTAEGAAIRMARLGEPAGCVRLCMRAEPVETRRFTLELELTAASADPATALVVRCCAAGAQCARRAALGATPARVDVELRDGEAEVDVCWQ</sequence>
<dbReference type="PANTHER" id="PTHR46873">
    <property type="entry name" value="EXPRESSED PROTEIN"/>
    <property type="match status" value="1"/>
</dbReference>
<dbReference type="InterPro" id="IPR043750">
    <property type="entry name" value="DUF5695"/>
</dbReference>
<dbReference type="Gene3D" id="3.50.4.10">
    <property type="entry name" value="Hepatocyte Growth Factor"/>
    <property type="match status" value="1"/>
</dbReference>
<dbReference type="Proteomes" id="UP000751190">
    <property type="component" value="Unassembled WGS sequence"/>
</dbReference>
<evidence type="ECO:0000313" key="2">
    <source>
        <dbReference type="Proteomes" id="UP000751190"/>
    </source>
</evidence>
<protein>
    <submittedName>
        <fullName evidence="1">Uncharacterized protein</fullName>
    </submittedName>
</protein>